<name>A0AAV2FKW2_9ROSI</name>
<keyword evidence="3" id="KW-1185">Reference proteome</keyword>
<accession>A0AAV2FKW2</accession>
<dbReference type="Proteomes" id="UP001497516">
    <property type="component" value="Chromosome 7"/>
</dbReference>
<feature type="region of interest" description="Disordered" evidence="1">
    <location>
        <begin position="126"/>
        <end position="146"/>
    </location>
</feature>
<evidence type="ECO:0000313" key="2">
    <source>
        <dbReference type="EMBL" id="CAL1398617.1"/>
    </source>
</evidence>
<dbReference type="AlphaFoldDB" id="A0AAV2FKW2"/>
<organism evidence="2 3">
    <name type="scientific">Linum trigynum</name>
    <dbReference type="NCBI Taxonomy" id="586398"/>
    <lineage>
        <taxon>Eukaryota</taxon>
        <taxon>Viridiplantae</taxon>
        <taxon>Streptophyta</taxon>
        <taxon>Embryophyta</taxon>
        <taxon>Tracheophyta</taxon>
        <taxon>Spermatophyta</taxon>
        <taxon>Magnoliopsida</taxon>
        <taxon>eudicotyledons</taxon>
        <taxon>Gunneridae</taxon>
        <taxon>Pentapetalae</taxon>
        <taxon>rosids</taxon>
        <taxon>fabids</taxon>
        <taxon>Malpighiales</taxon>
        <taxon>Linaceae</taxon>
        <taxon>Linum</taxon>
    </lineage>
</organism>
<dbReference type="EMBL" id="OZ034820">
    <property type="protein sequence ID" value="CAL1398617.1"/>
    <property type="molecule type" value="Genomic_DNA"/>
</dbReference>
<gene>
    <name evidence="2" type="ORF">LTRI10_LOCUS38839</name>
</gene>
<evidence type="ECO:0000313" key="3">
    <source>
        <dbReference type="Proteomes" id="UP001497516"/>
    </source>
</evidence>
<reference evidence="2 3" key="1">
    <citation type="submission" date="2024-04" db="EMBL/GenBank/DDBJ databases">
        <authorList>
            <person name="Fracassetti M."/>
        </authorList>
    </citation>
    <scope>NUCLEOTIDE SEQUENCE [LARGE SCALE GENOMIC DNA]</scope>
</reference>
<evidence type="ECO:0000256" key="1">
    <source>
        <dbReference type="SAM" id="MobiDB-lite"/>
    </source>
</evidence>
<sequence>MASKLMLLQKSSSHGRLLISPLHLNNIGPQLMNAAAAAGGGNGSGSSSTNIAQLSQNHQSCLQQVDDRQSWKLPLLAPRWKKPSRQDYELGFDHGYFVSDDELEYHEYDEDIKAVLRDPDLNIMNKKKGFLSKKKGRSSNGNKKSK</sequence>
<proteinExistence type="predicted"/>
<protein>
    <submittedName>
        <fullName evidence="2">Uncharacterized protein</fullName>
    </submittedName>
</protein>